<evidence type="ECO:0000256" key="2">
    <source>
        <dbReference type="SAM" id="Phobius"/>
    </source>
</evidence>
<evidence type="ECO:0000256" key="1">
    <source>
        <dbReference type="SAM" id="MobiDB-lite"/>
    </source>
</evidence>
<sequence length="1032" mass="113873">MNFIIILTILTILQLHAQIAYPHIPKGRGCSEAVEFTDYVMTNCEYTIFITTNTFTLSEAGLSNVRNKSIVIRGTDITIDGKLVLPSMSIWIIAETIRYTADATLDVSGIIGPKNCIKCPNAPMPTYSGATGNPGYDGSQGGNGGDVTLIASTIVPTLNKKLTIYSNGGNGGNGQGGSDGSPGSRGANGGSAYHGEPGHPGGRGGNAGRVGAGGDGGSGGIIEILIVNPITSNIIQYTVMPGHSGKTSTHIAKPGPGGAGGVGSQYKQCHSTWGGLGKKCKWVCCRSNGPSGPPGGPASPPDHVPHIGKVGIHLQKTVNVSELFGAISSIQLQYALHQADNLYRNGKYNTALDHYIWITQVGELPDNLTNNIAHAYLKSSEDPHDIAIRNAIVQLANSSIYQMILGKDFEGNLPFFCPSLSINYYNTESNSHITTANKIEDSYNTYHDDTSTLLQQRSSCNNMIDHYDQQISVKQSEINSRLESIVKDAELADAMWLTIEYAQNNATYSSHKCTEAIINKIEKDIEHKLFGLGSIIKIAVSAIQIVEGVPTEIMNFKNLLKSVSHIKDIFHSADTFIKYIHDIEKNIDSVANGAEVIFSNYSTIQKEMENLRTMDTHKFVMRSNQFNSFIQKYLDIPECVKFADLFHHMLDVVKTRNGHVIRHDTNILQNAKDLHTINYYKAQKAKVQQTILKTFDPKLFELTHFLETLYSKSRDTVAQSIYNHGKAYTCNTLKNDVFAVNTNNVATLMYAHDRVDKFVSSALEKDVFSSANFDFKDSTVSFNPESHSHQFNHFKQTGVFIASINLGHNAFHGFSNVHMYNFKVCVRGANSTNNKLKVLIRHPGTSHNIDYNGKIWSFNQLPKVKMLLMDMDCNIISEQGSVGDLQNMASQYKAHNSPFSMWIIDIPQILNPKVNLKNVTSIEFHMTGTYQALQEYNTQIPWIFGGNGFIHYVNSTNPIEHDTTYFLGWEIGIGLTVIMGLVIFCISVSIMIGITIKCMKKKYNKKHDKEGFVDEKRTSIQMSDKEGYGSLE</sequence>
<organism evidence="3">
    <name type="scientific">Mimivirus LCMiAC02</name>
    <dbReference type="NCBI Taxonomy" id="2506609"/>
    <lineage>
        <taxon>Viruses</taxon>
        <taxon>Varidnaviria</taxon>
        <taxon>Bamfordvirae</taxon>
        <taxon>Nucleocytoviricota</taxon>
        <taxon>Megaviricetes</taxon>
        <taxon>Imitervirales</taxon>
        <taxon>Mimiviridae</taxon>
        <taxon>Klosneuvirinae</taxon>
    </lineage>
</organism>
<evidence type="ECO:0000313" key="3">
    <source>
        <dbReference type="EMBL" id="QBK89080.1"/>
    </source>
</evidence>
<accession>A0A481Z1I0</accession>
<proteinExistence type="predicted"/>
<keyword evidence="2" id="KW-0472">Membrane</keyword>
<keyword evidence="2" id="KW-1133">Transmembrane helix</keyword>
<dbReference type="EMBL" id="MK500407">
    <property type="protein sequence ID" value="QBK89080.1"/>
    <property type="molecule type" value="Genomic_DNA"/>
</dbReference>
<feature type="region of interest" description="Disordered" evidence="1">
    <location>
        <begin position="166"/>
        <end position="212"/>
    </location>
</feature>
<name>A0A481Z1I0_9VIRU</name>
<feature type="compositionally biased region" description="Gly residues" evidence="1">
    <location>
        <begin position="198"/>
        <end position="212"/>
    </location>
</feature>
<reference evidence="3" key="1">
    <citation type="journal article" date="2019" name="MBio">
        <title>Virus Genomes from Deep Sea Sediments Expand the Ocean Megavirome and Support Independent Origins of Viral Gigantism.</title>
        <authorList>
            <person name="Backstrom D."/>
            <person name="Yutin N."/>
            <person name="Jorgensen S.L."/>
            <person name="Dharamshi J."/>
            <person name="Homa F."/>
            <person name="Zaremba-Niedwiedzka K."/>
            <person name="Spang A."/>
            <person name="Wolf Y.I."/>
            <person name="Koonin E.V."/>
            <person name="Ettema T.J."/>
        </authorList>
    </citation>
    <scope>NUCLEOTIDE SEQUENCE</scope>
</reference>
<feature type="compositionally biased region" description="Gly residues" evidence="1">
    <location>
        <begin position="168"/>
        <end position="180"/>
    </location>
</feature>
<keyword evidence="2" id="KW-0812">Transmembrane</keyword>
<gene>
    <name evidence="3" type="ORF">LCMiAC02_01730</name>
</gene>
<protein>
    <submittedName>
        <fullName evidence="3">Uncharacterized protein</fullName>
    </submittedName>
</protein>
<feature type="transmembrane region" description="Helical" evidence="2">
    <location>
        <begin position="971"/>
        <end position="996"/>
    </location>
</feature>